<dbReference type="GO" id="GO:0019005">
    <property type="term" value="C:SCF ubiquitin ligase complex"/>
    <property type="evidence" value="ECO:0007669"/>
    <property type="project" value="TreeGrafter"/>
</dbReference>
<feature type="region of interest" description="Disordered" evidence="1">
    <location>
        <begin position="1"/>
        <end position="44"/>
    </location>
</feature>
<sequence>MSLLSGKYNQGSGKIFSSKEVQQEGNNVGDDDRPPKNHRTSSVTRNLPGDCLNLIYKRLETAEDRNSFGLTCHQWLDIQSNNYKSLWYRHGYGSSKFPIISHEILPMVLCKLLTRFQHLKKLSLRGHPKITDFVASKPPSYESKVQHLRLDHCFTYSDAELSLMISWFPCLTKINLGCTRITDEGLWVLAECCSSLKKVDLSSCQSFTDSGISFLLRKCRALGSLDITYCRDITGIGFLGCPMSLTKVKAARCKLTPEGLKAIVSGGGLQCLHLALPYGSINNAGERCIINTEAIVTISKGCPLMHTLILPKCDEVDLQGWEAIGENCKNLKNILLRGCRKLCDLGLQALSTGCNKLSNLTLDKEYSCSRSALEIFKHEKPDVLVLRKNY</sequence>
<dbReference type="SUPFAM" id="SSF52047">
    <property type="entry name" value="RNI-like"/>
    <property type="match status" value="1"/>
</dbReference>
<gene>
    <name evidence="3" type="ORF">MKW94_028714</name>
</gene>
<dbReference type="Proteomes" id="UP001177140">
    <property type="component" value="Unassembled WGS sequence"/>
</dbReference>
<proteinExistence type="predicted"/>
<dbReference type="InterPro" id="IPR032675">
    <property type="entry name" value="LRR_dom_sf"/>
</dbReference>
<dbReference type="EMBL" id="JAJJMA010128739">
    <property type="protein sequence ID" value="MCL7032937.1"/>
    <property type="molecule type" value="Genomic_DNA"/>
</dbReference>
<dbReference type="Pfam" id="PF25372">
    <property type="entry name" value="DUF7885"/>
    <property type="match status" value="1"/>
</dbReference>
<evidence type="ECO:0000259" key="2">
    <source>
        <dbReference type="Pfam" id="PF25372"/>
    </source>
</evidence>
<dbReference type="Gene3D" id="3.80.10.10">
    <property type="entry name" value="Ribonuclease Inhibitor"/>
    <property type="match status" value="2"/>
</dbReference>
<dbReference type="InterPro" id="IPR006553">
    <property type="entry name" value="Leu-rich_rpt_Cys-con_subtyp"/>
</dbReference>
<dbReference type="InterPro" id="IPR057207">
    <property type="entry name" value="FBXL15_LRR"/>
</dbReference>
<keyword evidence="4" id="KW-1185">Reference proteome</keyword>
<protein>
    <recommendedName>
        <fullName evidence="2">F-box/LRR-repeat protein 15-like leucin rich repeat domain-containing protein</fullName>
    </recommendedName>
</protein>
<dbReference type="AlphaFoldDB" id="A0AA41SA52"/>
<accession>A0AA41SA52</accession>
<name>A0AA41SA52_PAPNU</name>
<feature type="domain" description="F-box/LRR-repeat protein 15-like leucin rich repeat" evidence="2">
    <location>
        <begin position="178"/>
        <end position="358"/>
    </location>
</feature>
<comment type="caution">
    <text evidence="3">The sequence shown here is derived from an EMBL/GenBank/DDBJ whole genome shotgun (WGS) entry which is preliminary data.</text>
</comment>
<evidence type="ECO:0000313" key="3">
    <source>
        <dbReference type="EMBL" id="MCL7032937.1"/>
    </source>
</evidence>
<dbReference type="SMART" id="SM00367">
    <property type="entry name" value="LRR_CC"/>
    <property type="match status" value="4"/>
</dbReference>
<organism evidence="3 4">
    <name type="scientific">Papaver nudicaule</name>
    <name type="common">Iceland poppy</name>
    <dbReference type="NCBI Taxonomy" id="74823"/>
    <lineage>
        <taxon>Eukaryota</taxon>
        <taxon>Viridiplantae</taxon>
        <taxon>Streptophyta</taxon>
        <taxon>Embryophyta</taxon>
        <taxon>Tracheophyta</taxon>
        <taxon>Spermatophyta</taxon>
        <taxon>Magnoliopsida</taxon>
        <taxon>Ranunculales</taxon>
        <taxon>Papaveraceae</taxon>
        <taxon>Papaveroideae</taxon>
        <taxon>Papaver</taxon>
    </lineage>
</organism>
<dbReference type="PANTHER" id="PTHR13318">
    <property type="entry name" value="PARTNER OF PAIRED, ISOFORM B-RELATED"/>
    <property type="match status" value="1"/>
</dbReference>
<dbReference type="PANTHER" id="PTHR13318:SF26">
    <property type="entry name" value="F-BOX_LRR-REPEAT PROTEIN 12"/>
    <property type="match status" value="1"/>
</dbReference>
<evidence type="ECO:0000313" key="4">
    <source>
        <dbReference type="Proteomes" id="UP001177140"/>
    </source>
</evidence>
<reference evidence="3" key="1">
    <citation type="submission" date="2022-03" db="EMBL/GenBank/DDBJ databases">
        <title>A functionally conserved STORR gene fusion in Papaver species that diverged 16.8 million years ago.</title>
        <authorList>
            <person name="Catania T."/>
        </authorList>
    </citation>
    <scope>NUCLEOTIDE SEQUENCE</scope>
    <source>
        <strain evidence="3">S-191538</strain>
    </source>
</reference>
<evidence type="ECO:0000256" key="1">
    <source>
        <dbReference type="SAM" id="MobiDB-lite"/>
    </source>
</evidence>
<dbReference type="GO" id="GO:0031146">
    <property type="term" value="P:SCF-dependent proteasomal ubiquitin-dependent protein catabolic process"/>
    <property type="evidence" value="ECO:0007669"/>
    <property type="project" value="TreeGrafter"/>
</dbReference>